<dbReference type="PANTHER" id="PTHR32060">
    <property type="entry name" value="TAIL-SPECIFIC PROTEASE"/>
    <property type="match status" value="1"/>
</dbReference>
<dbReference type="InterPro" id="IPR041489">
    <property type="entry name" value="PDZ_6"/>
</dbReference>
<dbReference type="SMART" id="SM00228">
    <property type="entry name" value="PDZ"/>
    <property type="match status" value="1"/>
</dbReference>
<dbReference type="PROSITE" id="PS50106">
    <property type="entry name" value="PDZ"/>
    <property type="match status" value="1"/>
</dbReference>
<dbReference type="SUPFAM" id="SSF52096">
    <property type="entry name" value="ClpP/crotonase"/>
    <property type="match status" value="1"/>
</dbReference>
<accession>A0A6J7CXX2</accession>
<dbReference type="Gene3D" id="3.90.226.10">
    <property type="entry name" value="2-enoyl-CoA Hydratase, Chain A, domain 1"/>
    <property type="match status" value="1"/>
</dbReference>
<dbReference type="Gene3D" id="3.30.750.44">
    <property type="match status" value="1"/>
</dbReference>
<keyword evidence="3" id="KW-0378">Hydrolase</keyword>
<evidence type="ECO:0000259" key="5">
    <source>
        <dbReference type="PROSITE" id="PS50106"/>
    </source>
</evidence>
<keyword evidence="4" id="KW-0720">Serine protease</keyword>
<dbReference type="NCBIfam" id="TIGR00225">
    <property type="entry name" value="prc"/>
    <property type="match status" value="1"/>
</dbReference>
<evidence type="ECO:0000256" key="3">
    <source>
        <dbReference type="ARBA" id="ARBA00022801"/>
    </source>
</evidence>
<evidence type="ECO:0000313" key="6">
    <source>
        <dbReference type="EMBL" id="CAB4861628.1"/>
    </source>
</evidence>
<dbReference type="InterPro" id="IPR036034">
    <property type="entry name" value="PDZ_sf"/>
</dbReference>
<dbReference type="GO" id="GO:0008236">
    <property type="term" value="F:serine-type peptidase activity"/>
    <property type="evidence" value="ECO:0007669"/>
    <property type="project" value="UniProtKB-KW"/>
</dbReference>
<evidence type="ECO:0000256" key="1">
    <source>
        <dbReference type="ARBA" id="ARBA00009179"/>
    </source>
</evidence>
<dbReference type="PANTHER" id="PTHR32060:SF22">
    <property type="entry name" value="CARBOXYL-TERMINAL-PROCESSING PEPTIDASE 3, CHLOROPLASTIC"/>
    <property type="match status" value="1"/>
</dbReference>
<dbReference type="InterPro" id="IPR029045">
    <property type="entry name" value="ClpP/crotonase-like_dom_sf"/>
</dbReference>
<dbReference type="AlphaFoldDB" id="A0A6J7CXX2"/>
<dbReference type="SUPFAM" id="SSF50156">
    <property type="entry name" value="PDZ domain-like"/>
    <property type="match status" value="1"/>
</dbReference>
<dbReference type="GO" id="GO:0004175">
    <property type="term" value="F:endopeptidase activity"/>
    <property type="evidence" value="ECO:0007669"/>
    <property type="project" value="TreeGrafter"/>
</dbReference>
<dbReference type="CDD" id="cd07560">
    <property type="entry name" value="Peptidase_S41_CPP"/>
    <property type="match status" value="1"/>
</dbReference>
<dbReference type="CDD" id="cd06782">
    <property type="entry name" value="cpPDZ_CPP-like"/>
    <property type="match status" value="1"/>
</dbReference>
<gene>
    <name evidence="6" type="ORF">UFOPK3444_00211</name>
</gene>
<organism evidence="6">
    <name type="scientific">freshwater metagenome</name>
    <dbReference type="NCBI Taxonomy" id="449393"/>
    <lineage>
        <taxon>unclassified sequences</taxon>
        <taxon>metagenomes</taxon>
        <taxon>ecological metagenomes</taxon>
    </lineage>
</organism>
<dbReference type="InterPro" id="IPR004447">
    <property type="entry name" value="Peptidase_S41A"/>
</dbReference>
<dbReference type="InterPro" id="IPR001478">
    <property type="entry name" value="PDZ"/>
</dbReference>
<dbReference type="Pfam" id="PF03572">
    <property type="entry name" value="Peptidase_S41"/>
    <property type="match status" value="1"/>
</dbReference>
<dbReference type="Gene3D" id="2.30.42.10">
    <property type="match status" value="1"/>
</dbReference>
<keyword evidence="2" id="KW-0645">Protease</keyword>
<comment type="similarity">
    <text evidence="1">Belongs to the peptidase S41A family.</text>
</comment>
<dbReference type="SMART" id="SM00245">
    <property type="entry name" value="TSPc"/>
    <property type="match status" value="1"/>
</dbReference>
<dbReference type="EMBL" id="CAFBLU010000002">
    <property type="protein sequence ID" value="CAB4861628.1"/>
    <property type="molecule type" value="Genomic_DNA"/>
</dbReference>
<dbReference type="Pfam" id="PF17820">
    <property type="entry name" value="PDZ_6"/>
    <property type="match status" value="1"/>
</dbReference>
<proteinExistence type="inferred from homology"/>
<sequence length="397" mass="40690">MRTFLRLVALTLTLFVVLVAGIRLGANPLSLPQPLRVLAGSTDESAFNEAARLVRDDYYRPIPTSQIQDRGVQGIVGSLHDRFSAYLDPAAYKVFQHSENPHFSGIGLNVAFSPRGLLITSVFPGTPAQKAGLTVGEVVVSVNGRPLAGKSVNSSVGLVTGPPGSPVTIGVVSKAGKPRSLRLKRATIHVPSVRSKMVIAGNGKKIGVVALSGFVQGAGAQVSTATKRLLRLGATGIVLDLRGNGGGLLDEGVAVGSVFIPKGTIVSTKGRHRAEQVYKASGNAIPSNIPVVVLVDKGTASASEIVAGAVQDTHRGLVVGTRTFGKGVFQEITQLTNGGALDITVGEYFTPSGRNLGGGGVKTGSGLKPNVAVSANSSSAAALAAAVLAASHPRHTK</sequence>
<protein>
    <submittedName>
        <fullName evidence="6">Unannotated protein</fullName>
    </submittedName>
</protein>
<evidence type="ECO:0000256" key="2">
    <source>
        <dbReference type="ARBA" id="ARBA00022670"/>
    </source>
</evidence>
<feature type="domain" description="PDZ" evidence="5">
    <location>
        <begin position="91"/>
        <end position="159"/>
    </location>
</feature>
<reference evidence="6" key="1">
    <citation type="submission" date="2020-05" db="EMBL/GenBank/DDBJ databases">
        <authorList>
            <person name="Chiriac C."/>
            <person name="Salcher M."/>
            <person name="Ghai R."/>
            <person name="Kavagutti S V."/>
        </authorList>
    </citation>
    <scope>NUCLEOTIDE SEQUENCE</scope>
</reference>
<dbReference type="InterPro" id="IPR005151">
    <property type="entry name" value="Tail-specific_protease"/>
</dbReference>
<name>A0A6J7CXX2_9ZZZZ</name>
<dbReference type="GO" id="GO:0006508">
    <property type="term" value="P:proteolysis"/>
    <property type="evidence" value="ECO:0007669"/>
    <property type="project" value="UniProtKB-KW"/>
</dbReference>
<evidence type="ECO:0000256" key="4">
    <source>
        <dbReference type="ARBA" id="ARBA00022825"/>
    </source>
</evidence>